<evidence type="ECO:0000256" key="1">
    <source>
        <dbReference type="ARBA" id="ARBA00004651"/>
    </source>
</evidence>
<feature type="transmembrane region" description="Helical" evidence="7">
    <location>
        <begin position="71"/>
        <end position="91"/>
    </location>
</feature>
<comment type="subcellular location">
    <subcellularLocation>
        <location evidence="1 7">Cell membrane</location>
        <topology evidence="1 7">Multi-pass membrane protein</topology>
    </subcellularLocation>
</comment>
<organism evidence="9 10">
    <name type="scientific">Aquibacillus rhizosphaerae</name>
    <dbReference type="NCBI Taxonomy" id="3051431"/>
    <lineage>
        <taxon>Bacteria</taxon>
        <taxon>Bacillati</taxon>
        <taxon>Bacillota</taxon>
        <taxon>Bacilli</taxon>
        <taxon>Bacillales</taxon>
        <taxon>Bacillaceae</taxon>
        <taxon>Aquibacillus</taxon>
    </lineage>
</organism>
<keyword evidence="5 7" id="KW-1133">Transmembrane helix</keyword>
<comment type="similarity">
    <text evidence="7">Belongs to the binding-protein-dependent transport system permease family.</text>
</comment>
<feature type="domain" description="ABC transmembrane type-1" evidence="8">
    <location>
        <begin position="66"/>
        <end position="261"/>
    </location>
</feature>
<dbReference type="PROSITE" id="PS50928">
    <property type="entry name" value="ABC_TM1"/>
    <property type="match status" value="1"/>
</dbReference>
<feature type="transmembrane region" description="Helical" evidence="7">
    <location>
        <begin position="7"/>
        <end position="29"/>
    </location>
</feature>
<evidence type="ECO:0000259" key="8">
    <source>
        <dbReference type="PROSITE" id="PS50928"/>
    </source>
</evidence>
<feature type="transmembrane region" description="Helical" evidence="7">
    <location>
        <begin position="103"/>
        <end position="122"/>
    </location>
</feature>
<dbReference type="PANTHER" id="PTHR43744">
    <property type="entry name" value="ABC TRANSPORTER PERMEASE PROTEIN MG189-RELATED-RELATED"/>
    <property type="match status" value="1"/>
</dbReference>
<reference evidence="9 10" key="1">
    <citation type="submission" date="2023-06" db="EMBL/GenBank/DDBJ databases">
        <title>Aquibacillus rhizosphaerae LR5S19.</title>
        <authorList>
            <person name="Sun J.-Q."/>
        </authorList>
    </citation>
    <scope>NUCLEOTIDE SEQUENCE [LARGE SCALE GENOMIC DNA]</scope>
    <source>
        <strain evidence="9 10">LR5S19</strain>
    </source>
</reference>
<gene>
    <name evidence="9" type="ORF">QQS35_22550</name>
</gene>
<dbReference type="Proteomes" id="UP001235343">
    <property type="component" value="Unassembled WGS sequence"/>
</dbReference>
<feature type="transmembrane region" description="Helical" evidence="7">
    <location>
        <begin position="182"/>
        <end position="204"/>
    </location>
</feature>
<keyword evidence="4 7" id="KW-0812">Transmembrane</keyword>
<evidence type="ECO:0000256" key="3">
    <source>
        <dbReference type="ARBA" id="ARBA00022475"/>
    </source>
</evidence>
<keyword evidence="3" id="KW-1003">Cell membrane</keyword>
<name>A0ABT7LBI6_9BACI</name>
<dbReference type="EMBL" id="JASTZU010000063">
    <property type="protein sequence ID" value="MDL4843222.1"/>
    <property type="molecule type" value="Genomic_DNA"/>
</dbReference>
<dbReference type="InterPro" id="IPR000515">
    <property type="entry name" value="MetI-like"/>
</dbReference>
<keyword evidence="2 7" id="KW-0813">Transport</keyword>
<evidence type="ECO:0000313" key="9">
    <source>
        <dbReference type="EMBL" id="MDL4843222.1"/>
    </source>
</evidence>
<keyword evidence="10" id="KW-1185">Reference proteome</keyword>
<evidence type="ECO:0000256" key="6">
    <source>
        <dbReference type="ARBA" id="ARBA00023136"/>
    </source>
</evidence>
<evidence type="ECO:0000256" key="5">
    <source>
        <dbReference type="ARBA" id="ARBA00022989"/>
    </source>
</evidence>
<dbReference type="SUPFAM" id="SSF161098">
    <property type="entry name" value="MetI-like"/>
    <property type="match status" value="1"/>
</dbReference>
<sequence>MKQLKRIATYVFLSIAALVSIFPFLWMLVSMTNKSVDVTKGRLLPGTHLLENLKVLFGQVDIMNAMINSTIIAVITTFLTLLIASLAGYGFEIYRSPGKDRVFSILLISMMIPFAAIMIPLYRLFGQISGTAPFLGIDTLAAALLPTVVTAFFIFFFRQNTKMFAKELVEAGRMDGLSEIGIFFRIYVPTMKTTFAAAAIIAFMNSWNNYLWPLVVLQSPDKLTIPLLISNLGSGYTPDYGVIMTAIVFATLPTAAVFFFMQKHFVAGMMGSVKG</sequence>
<feature type="transmembrane region" description="Helical" evidence="7">
    <location>
        <begin position="240"/>
        <end position="261"/>
    </location>
</feature>
<dbReference type="CDD" id="cd06261">
    <property type="entry name" value="TM_PBP2"/>
    <property type="match status" value="1"/>
</dbReference>
<evidence type="ECO:0000313" key="10">
    <source>
        <dbReference type="Proteomes" id="UP001235343"/>
    </source>
</evidence>
<feature type="transmembrane region" description="Helical" evidence="7">
    <location>
        <begin position="134"/>
        <end position="157"/>
    </location>
</feature>
<dbReference type="Gene3D" id="1.10.3720.10">
    <property type="entry name" value="MetI-like"/>
    <property type="match status" value="1"/>
</dbReference>
<evidence type="ECO:0000256" key="2">
    <source>
        <dbReference type="ARBA" id="ARBA00022448"/>
    </source>
</evidence>
<evidence type="ECO:0000256" key="7">
    <source>
        <dbReference type="RuleBase" id="RU363032"/>
    </source>
</evidence>
<comment type="caution">
    <text evidence="9">The sequence shown here is derived from an EMBL/GenBank/DDBJ whole genome shotgun (WGS) entry which is preliminary data.</text>
</comment>
<proteinExistence type="inferred from homology"/>
<accession>A0ABT7LBI6</accession>
<dbReference type="InterPro" id="IPR035906">
    <property type="entry name" value="MetI-like_sf"/>
</dbReference>
<dbReference type="Pfam" id="PF00528">
    <property type="entry name" value="BPD_transp_1"/>
    <property type="match status" value="1"/>
</dbReference>
<dbReference type="PANTHER" id="PTHR43744:SF2">
    <property type="entry name" value="ARABINOOLIGOSACCHARIDES TRANSPORT SYSTEM PERMEASE PROTEIN ARAQ"/>
    <property type="match status" value="1"/>
</dbReference>
<evidence type="ECO:0000256" key="4">
    <source>
        <dbReference type="ARBA" id="ARBA00022692"/>
    </source>
</evidence>
<keyword evidence="6 7" id="KW-0472">Membrane</keyword>
<protein>
    <submittedName>
        <fullName evidence="9">Carbohydrate ABC transporter permease</fullName>
    </submittedName>
</protein>
<dbReference type="RefSeq" id="WP_285934519.1">
    <property type="nucleotide sequence ID" value="NZ_JASTZU010000063.1"/>
</dbReference>